<reference evidence="3" key="1">
    <citation type="journal article" date="2020" name="Stud. Mycol.">
        <title>101 Dothideomycetes genomes: a test case for predicting lifestyles and emergence of pathogens.</title>
        <authorList>
            <person name="Haridas S."/>
            <person name="Albert R."/>
            <person name="Binder M."/>
            <person name="Bloem J."/>
            <person name="Labutti K."/>
            <person name="Salamov A."/>
            <person name="Andreopoulos B."/>
            <person name="Baker S."/>
            <person name="Barry K."/>
            <person name="Bills G."/>
            <person name="Bluhm B."/>
            <person name="Cannon C."/>
            <person name="Castanera R."/>
            <person name="Culley D."/>
            <person name="Daum C."/>
            <person name="Ezra D."/>
            <person name="Gonzalez J."/>
            <person name="Henrissat B."/>
            <person name="Kuo A."/>
            <person name="Liang C."/>
            <person name="Lipzen A."/>
            <person name="Lutzoni F."/>
            <person name="Magnuson J."/>
            <person name="Mondo S."/>
            <person name="Nolan M."/>
            <person name="Ohm R."/>
            <person name="Pangilinan J."/>
            <person name="Park H.-J."/>
            <person name="Ramirez L."/>
            <person name="Alfaro M."/>
            <person name="Sun H."/>
            <person name="Tritt A."/>
            <person name="Yoshinaga Y."/>
            <person name="Zwiers L.-H."/>
            <person name="Turgeon B."/>
            <person name="Goodwin S."/>
            <person name="Spatafora J."/>
            <person name="Crous P."/>
            <person name="Grigoriev I."/>
        </authorList>
    </citation>
    <scope>NUCLEOTIDE SEQUENCE</scope>
    <source>
        <strain evidence="3">CBS 175.79</strain>
    </source>
</reference>
<dbReference type="SUPFAM" id="SSF46966">
    <property type="entry name" value="Spectrin repeat"/>
    <property type="match status" value="1"/>
</dbReference>
<evidence type="ECO:0000256" key="1">
    <source>
        <dbReference type="SAM" id="Coils"/>
    </source>
</evidence>
<feature type="coiled-coil region" evidence="1">
    <location>
        <begin position="181"/>
        <end position="257"/>
    </location>
</feature>
<gene>
    <name evidence="3" type="ORF">BU24DRAFT_58574</name>
</gene>
<name>A0A6A5XCE0_9PLEO</name>
<organism evidence="3 4">
    <name type="scientific">Aaosphaeria arxii CBS 175.79</name>
    <dbReference type="NCBI Taxonomy" id="1450172"/>
    <lineage>
        <taxon>Eukaryota</taxon>
        <taxon>Fungi</taxon>
        <taxon>Dikarya</taxon>
        <taxon>Ascomycota</taxon>
        <taxon>Pezizomycotina</taxon>
        <taxon>Dothideomycetes</taxon>
        <taxon>Pleosporomycetidae</taxon>
        <taxon>Pleosporales</taxon>
        <taxon>Pleosporales incertae sedis</taxon>
        <taxon>Aaosphaeria</taxon>
    </lineage>
</organism>
<evidence type="ECO:0000256" key="2">
    <source>
        <dbReference type="SAM" id="MobiDB-lite"/>
    </source>
</evidence>
<dbReference type="Proteomes" id="UP000799778">
    <property type="component" value="Unassembled WGS sequence"/>
</dbReference>
<protein>
    <submittedName>
        <fullName evidence="3">Uncharacterized protein</fullName>
    </submittedName>
</protein>
<accession>A0A6A5XCE0</accession>
<keyword evidence="1" id="KW-0175">Coiled coil</keyword>
<dbReference type="GeneID" id="54291831"/>
<proteinExistence type="predicted"/>
<feature type="compositionally biased region" description="Polar residues" evidence="2">
    <location>
        <begin position="141"/>
        <end position="155"/>
    </location>
</feature>
<dbReference type="AlphaFoldDB" id="A0A6A5XCE0"/>
<dbReference type="EMBL" id="ML978076">
    <property type="protein sequence ID" value="KAF2010444.1"/>
    <property type="molecule type" value="Genomic_DNA"/>
</dbReference>
<feature type="region of interest" description="Disordered" evidence="2">
    <location>
        <begin position="118"/>
        <end position="155"/>
    </location>
</feature>
<sequence length="281" mass="31628">MDSFTPPDFSYHQRSAPGRSPAQERMNQTTRRLEDSATMFGRTSTKSCVRCGRNNKSAIHKQFFWKCTGFCRLCQKPNAHIGRLCPLLGAPEYAHIFTPAWWQHSTILAGYPYRGIPPADDGDDPGATATNQFGARRGSSHDNASPAQSPPRTGDSNLVIAAIDALMEELSRAGIHRTDMLMDIIDQVRELEARVKDAESQRDAAHYEVNQLTIAARYDAQEIEALRKHIDMVESERDAARREVNELNNAARTFVARQAQGTREIAREIEAMQDRIPDYRI</sequence>
<feature type="region of interest" description="Disordered" evidence="2">
    <location>
        <begin position="1"/>
        <end position="27"/>
    </location>
</feature>
<evidence type="ECO:0000313" key="4">
    <source>
        <dbReference type="Proteomes" id="UP000799778"/>
    </source>
</evidence>
<dbReference type="RefSeq" id="XP_033378783.1">
    <property type="nucleotide sequence ID" value="XM_033534434.1"/>
</dbReference>
<evidence type="ECO:0000313" key="3">
    <source>
        <dbReference type="EMBL" id="KAF2010444.1"/>
    </source>
</evidence>
<keyword evidence="4" id="KW-1185">Reference proteome</keyword>